<gene>
    <name evidence="7" type="ORF">JK386_01910</name>
</gene>
<dbReference type="PROSITE" id="PS00216">
    <property type="entry name" value="SUGAR_TRANSPORT_1"/>
    <property type="match status" value="1"/>
</dbReference>
<evidence type="ECO:0000313" key="8">
    <source>
        <dbReference type="Proteomes" id="UP000663791"/>
    </source>
</evidence>
<evidence type="ECO:0000256" key="1">
    <source>
        <dbReference type="ARBA" id="ARBA00004651"/>
    </source>
</evidence>
<feature type="transmembrane region" description="Helical" evidence="5">
    <location>
        <begin position="176"/>
        <end position="201"/>
    </location>
</feature>
<feature type="transmembrane region" description="Helical" evidence="5">
    <location>
        <begin position="253"/>
        <end position="270"/>
    </location>
</feature>
<keyword evidence="3 5" id="KW-1133">Transmembrane helix</keyword>
<evidence type="ECO:0000256" key="4">
    <source>
        <dbReference type="ARBA" id="ARBA00023136"/>
    </source>
</evidence>
<sequence>MELTQAIRQNPMSRYQWLVVAICILITMVDGYEILVTSYALPALTEEWALSNGQQGLVASLGTLGMGVGAIFLSPLADRIGRRRHIIGAMVLITVFMSLSGMASSFETFLVFRFISGLFLGAIVPSVNVLVAEFCNQTRRGAVMGVYGIGLPLGAALGGFLSVWLIDSFTWRGPFFFSAILTALLVLLSAAVLPESVSFLVGKRPKGALRSYNRIAARIGVAPAAALPPAPVRAASATFARGLFQGIMLPRTLLLWLAYGTLIASFYFANSLTAKLVAETTGDPEFGITAQSLVAAGGVVGALLFALLARWIHPRLVTGLVMVAGFGIFFAFANYFTNNTMVLILAVLVGLAVNGGLAAYYAISPSIYSLAIRSAAVGLMMGLGRAIAFFAPNIATALQSRGFSPEDLYRLYGGVLAVSAVAVVALHLTYRGQKDAMDLEDAEERALDEARAAQPADGRPVEAAH</sequence>
<dbReference type="AlphaFoldDB" id="A0A939BRI0"/>
<dbReference type="Gene3D" id="1.20.1250.20">
    <property type="entry name" value="MFS general substrate transporter like domains"/>
    <property type="match status" value="1"/>
</dbReference>
<dbReference type="PROSITE" id="PS00217">
    <property type="entry name" value="SUGAR_TRANSPORT_2"/>
    <property type="match status" value="1"/>
</dbReference>
<dbReference type="EMBL" id="JAERTX010000001">
    <property type="protein sequence ID" value="MBM9458649.1"/>
    <property type="molecule type" value="Genomic_DNA"/>
</dbReference>
<feature type="transmembrane region" description="Helical" evidence="5">
    <location>
        <begin position="411"/>
        <end position="430"/>
    </location>
</feature>
<feature type="transmembrane region" description="Helical" evidence="5">
    <location>
        <begin position="143"/>
        <end position="164"/>
    </location>
</feature>
<dbReference type="InterPro" id="IPR005829">
    <property type="entry name" value="Sugar_transporter_CS"/>
</dbReference>
<feature type="transmembrane region" description="Helical" evidence="5">
    <location>
        <begin position="316"/>
        <end position="336"/>
    </location>
</feature>
<dbReference type="InterPro" id="IPR011701">
    <property type="entry name" value="MFS"/>
</dbReference>
<feature type="domain" description="Major facilitator superfamily (MFS) profile" evidence="6">
    <location>
        <begin position="19"/>
        <end position="431"/>
    </location>
</feature>
<dbReference type="SUPFAM" id="SSF103473">
    <property type="entry name" value="MFS general substrate transporter"/>
    <property type="match status" value="1"/>
</dbReference>
<feature type="transmembrane region" description="Helical" evidence="5">
    <location>
        <begin position="15"/>
        <end position="35"/>
    </location>
</feature>
<dbReference type="GO" id="GO:0046943">
    <property type="term" value="F:carboxylic acid transmembrane transporter activity"/>
    <property type="evidence" value="ECO:0007669"/>
    <property type="project" value="TreeGrafter"/>
</dbReference>
<accession>A0A939BRI0</accession>
<dbReference type="GO" id="GO:0005886">
    <property type="term" value="C:plasma membrane"/>
    <property type="evidence" value="ECO:0007669"/>
    <property type="project" value="UniProtKB-SubCell"/>
</dbReference>
<protein>
    <submittedName>
        <fullName evidence="7">MFS transporter</fullName>
    </submittedName>
</protein>
<organism evidence="7 8">
    <name type="scientific">Nocardioides faecalis</name>
    <dbReference type="NCBI Taxonomy" id="2803858"/>
    <lineage>
        <taxon>Bacteria</taxon>
        <taxon>Bacillati</taxon>
        <taxon>Actinomycetota</taxon>
        <taxon>Actinomycetes</taxon>
        <taxon>Propionibacteriales</taxon>
        <taxon>Nocardioidaceae</taxon>
        <taxon>Nocardioides</taxon>
    </lineage>
</organism>
<proteinExistence type="predicted"/>
<feature type="transmembrane region" description="Helical" evidence="5">
    <location>
        <begin position="86"/>
        <end position="104"/>
    </location>
</feature>
<evidence type="ECO:0000256" key="5">
    <source>
        <dbReference type="SAM" id="Phobius"/>
    </source>
</evidence>
<evidence type="ECO:0000313" key="7">
    <source>
        <dbReference type="EMBL" id="MBM9458649.1"/>
    </source>
</evidence>
<dbReference type="PANTHER" id="PTHR23508">
    <property type="entry name" value="CARBOXYLIC ACID TRANSPORTER PROTEIN HOMOLOG"/>
    <property type="match status" value="1"/>
</dbReference>
<dbReference type="Pfam" id="PF07690">
    <property type="entry name" value="MFS_1"/>
    <property type="match status" value="1"/>
</dbReference>
<feature type="transmembrane region" description="Helical" evidence="5">
    <location>
        <begin position="290"/>
        <end position="309"/>
    </location>
</feature>
<evidence type="ECO:0000259" key="6">
    <source>
        <dbReference type="PROSITE" id="PS50850"/>
    </source>
</evidence>
<comment type="subcellular location">
    <subcellularLocation>
        <location evidence="1">Cell membrane</location>
        <topology evidence="1">Multi-pass membrane protein</topology>
    </subcellularLocation>
</comment>
<keyword evidence="4 5" id="KW-0472">Membrane</keyword>
<comment type="caution">
    <text evidence="7">The sequence shown here is derived from an EMBL/GenBank/DDBJ whole genome shotgun (WGS) entry which is preliminary data.</text>
</comment>
<dbReference type="InterPro" id="IPR036259">
    <property type="entry name" value="MFS_trans_sf"/>
</dbReference>
<dbReference type="InterPro" id="IPR020846">
    <property type="entry name" value="MFS_dom"/>
</dbReference>
<feature type="transmembrane region" description="Helical" evidence="5">
    <location>
        <begin position="55"/>
        <end position="74"/>
    </location>
</feature>
<dbReference type="Proteomes" id="UP000663791">
    <property type="component" value="Unassembled WGS sequence"/>
</dbReference>
<feature type="transmembrane region" description="Helical" evidence="5">
    <location>
        <begin position="342"/>
        <end position="363"/>
    </location>
</feature>
<keyword evidence="2 5" id="KW-0812">Transmembrane</keyword>
<evidence type="ECO:0000256" key="3">
    <source>
        <dbReference type="ARBA" id="ARBA00022989"/>
    </source>
</evidence>
<dbReference type="PANTHER" id="PTHR23508:SF10">
    <property type="entry name" value="CARBOXYLIC ACID TRANSPORTER PROTEIN HOMOLOG"/>
    <property type="match status" value="1"/>
</dbReference>
<dbReference type="RefSeq" id="WP_205289932.1">
    <property type="nucleotide sequence ID" value="NZ_CP074406.1"/>
</dbReference>
<evidence type="ECO:0000256" key="2">
    <source>
        <dbReference type="ARBA" id="ARBA00022692"/>
    </source>
</evidence>
<reference evidence="7" key="1">
    <citation type="submission" date="2021-01" db="EMBL/GenBank/DDBJ databases">
        <title>Novel species in genus Nocardioides.</title>
        <authorList>
            <person name="Zhang G."/>
        </authorList>
    </citation>
    <scope>NUCLEOTIDE SEQUENCE</scope>
    <source>
        <strain evidence="7">Zg-536</strain>
    </source>
</reference>
<keyword evidence="8" id="KW-1185">Reference proteome</keyword>
<feature type="transmembrane region" description="Helical" evidence="5">
    <location>
        <begin position="110"/>
        <end position="131"/>
    </location>
</feature>
<name>A0A939BRI0_9ACTN</name>
<feature type="transmembrane region" description="Helical" evidence="5">
    <location>
        <begin position="370"/>
        <end position="391"/>
    </location>
</feature>
<dbReference type="PROSITE" id="PS50850">
    <property type="entry name" value="MFS"/>
    <property type="match status" value="1"/>
</dbReference>